<evidence type="ECO:0000256" key="2">
    <source>
        <dbReference type="ARBA" id="ARBA00022448"/>
    </source>
</evidence>
<dbReference type="KEGG" id="bcv:Bcav_2669"/>
<dbReference type="RefSeq" id="WP_015883154.1">
    <property type="nucleotide sequence ID" value="NC_012669.1"/>
</dbReference>
<dbReference type="InterPro" id="IPR035906">
    <property type="entry name" value="MetI-like_sf"/>
</dbReference>
<gene>
    <name evidence="8" type="ordered locus">Bcav_2669</name>
</gene>
<keyword evidence="9" id="KW-1185">Reference proteome</keyword>
<feature type="transmembrane region" description="Helical" evidence="6">
    <location>
        <begin position="37"/>
        <end position="55"/>
    </location>
</feature>
<dbReference type="GO" id="GO:0055085">
    <property type="term" value="P:transmembrane transport"/>
    <property type="evidence" value="ECO:0007669"/>
    <property type="project" value="InterPro"/>
</dbReference>
<feature type="domain" description="ABC transmembrane type-1" evidence="7">
    <location>
        <begin position="31"/>
        <end position="210"/>
    </location>
</feature>
<dbReference type="PANTHER" id="PTHR30177">
    <property type="entry name" value="GLYCINE BETAINE/L-PROLINE TRANSPORT SYSTEM PERMEASE PROTEIN PROW"/>
    <property type="match status" value="1"/>
</dbReference>
<dbReference type="PANTHER" id="PTHR30177:SF4">
    <property type="entry name" value="OSMOPROTECTANT IMPORT PERMEASE PROTEIN OSMW"/>
    <property type="match status" value="1"/>
</dbReference>
<dbReference type="HOGENOM" id="CLU_046113_7_2_11"/>
<dbReference type="GO" id="GO:0005886">
    <property type="term" value="C:plasma membrane"/>
    <property type="evidence" value="ECO:0007669"/>
    <property type="project" value="UniProtKB-SubCell"/>
</dbReference>
<feature type="transmembrane region" description="Helical" evidence="6">
    <location>
        <begin position="193"/>
        <end position="213"/>
    </location>
</feature>
<proteinExistence type="inferred from homology"/>
<dbReference type="Proteomes" id="UP000007962">
    <property type="component" value="Chromosome"/>
</dbReference>
<comment type="similarity">
    <text evidence="6">Belongs to the binding-protein-dependent transport system permease family.</text>
</comment>
<keyword evidence="3 6" id="KW-0812">Transmembrane</keyword>
<dbReference type="STRING" id="471853.Bcav_2669"/>
<evidence type="ECO:0000313" key="8">
    <source>
        <dbReference type="EMBL" id="ACQ80914.1"/>
    </source>
</evidence>
<evidence type="ECO:0000256" key="5">
    <source>
        <dbReference type="ARBA" id="ARBA00023136"/>
    </source>
</evidence>
<feature type="transmembrane region" description="Helical" evidence="6">
    <location>
        <begin position="62"/>
        <end position="84"/>
    </location>
</feature>
<dbReference type="InterPro" id="IPR051204">
    <property type="entry name" value="ABC_transp_perm/SBD"/>
</dbReference>
<name>C5BXN1_BEUC1</name>
<evidence type="ECO:0000259" key="7">
    <source>
        <dbReference type="PROSITE" id="PS50928"/>
    </source>
</evidence>
<evidence type="ECO:0000256" key="3">
    <source>
        <dbReference type="ARBA" id="ARBA00022692"/>
    </source>
</evidence>
<dbReference type="SUPFAM" id="SSF161098">
    <property type="entry name" value="MetI-like"/>
    <property type="match status" value="1"/>
</dbReference>
<organism evidence="8 9">
    <name type="scientific">Beutenbergia cavernae (strain ATCC BAA-8 / DSM 12333 / CCUG 43141 / JCM 11478 / NBRC 16432 / NCIMB 13614 / HKI 0122)</name>
    <dbReference type="NCBI Taxonomy" id="471853"/>
    <lineage>
        <taxon>Bacteria</taxon>
        <taxon>Bacillati</taxon>
        <taxon>Actinomycetota</taxon>
        <taxon>Actinomycetes</taxon>
        <taxon>Micrococcales</taxon>
        <taxon>Beutenbergiaceae</taxon>
        <taxon>Beutenbergia</taxon>
    </lineage>
</organism>
<evidence type="ECO:0000313" key="9">
    <source>
        <dbReference type="Proteomes" id="UP000007962"/>
    </source>
</evidence>
<evidence type="ECO:0000256" key="1">
    <source>
        <dbReference type="ARBA" id="ARBA00004141"/>
    </source>
</evidence>
<dbReference type="AlphaFoldDB" id="C5BXN1"/>
<sequence length="234" mass="24712">MLLADAASVPANPWVSWTYVQNNSEEIARALGQHVSMTLQAVLVALVIAIPLALAARFRPRLAGAILGTTAVLYTIPSLALFILLVPFTGASRTTVVIGLVLYALLLLVRNILAGLRDVPAELRDAARGQGMDSRQLLLRVDAPLATPAVVTGLRLTTVSTIALVTVGVAVGHGGLGQLMFRGFASNYRAQVFTATALCLLLAFAADLLLWLLGRALTPWTRSRSGPVRQAVAA</sequence>
<keyword evidence="4 6" id="KW-1133">Transmembrane helix</keyword>
<dbReference type="eggNOG" id="COG1174">
    <property type="taxonomic scope" value="Bacteria"/>
</dbReference>
<comment type="subcellular location">
    <subcellularLocation>
        <location evidence="6">Cell membrane</location>
        <topology evidence="6">Multi-pass membrane protein</topology>
    </subcellularLocation>
    <subcellularLocation>
        <location evidence="1">Membrane</location>
        <topology evidence="1">Multi-pass membrane protein</topology>
    </subcellularLocation>
</comment>
<accession>C5BXN1</accession>
<dbReference type="Pfam" id="PF00528">
    <property type="entry name" value="BPD_transp_1"/>
    <property type="match status" value="1"/>
</dbReference>
<dbReference type="GO" id="GO:0031460">
    <property type="term" value="P:glycine betaine transport"/>
    <property type="evidence" value="ECO:0007669"/>
    <property type="project" value="TreeGrafter"/>
</dbReference>
<protein>
    <submittedName>
        <fullName evidence="8">Binding-protein-dependent transport systems inner membrane component</fullName>
    </submittedName>
</protein>
<dbReference type="PROSITE" id="PS50928">
    <property type="entry name" value="ABC_TM1"/>
    <property type="match status" value="1"/>
</dbReference>
<dbReference type="EMBL" id="CP001618">
    <property type="protein sequence ID" value="ACQ80914.1"/>
    <property type="molecule type" value="Genomic_DNA"/>
</dbReference>
<reference evidence="8 9" key="1">
    <citation type="journal article" date="2009" name="Stand. Genomic Sci.">
        <title>Complete genome sequence of Beutenbergia cavernae type strain (HKI 0122).</title>
        <authorList>
            <person name="Land M."/>
            <person name="Pukall R."/>
            <person name="Abt B."/>
            <person name="Goker M."/>
            <person name="Rohde M."/>
            <person name="Glavina Del Rio T."/>
            <person name="Tice H."/>
            <person name="Copeland A."/>
            <person name="Cheng J.F."/>
            <person name="Lucas S."/>
            <person name="Chen F."/>
            <person name="Nolan M."/>
            <person name="Bruce D."/>
            <person name="Goodwin L."/>
            <person name="Pitluck S."/>
            <person name="Ivanova N."/>
            <person name="Mavromatis K."/>
            <person name="Ovchinnikova G."/>
            <person name="Pati A."/>
            <person name="Chen A."/>
            <person name="Palaniappan K."/>
            <person name="Hauser L."/>
            <person name="Chang Y.J."/>
            <person name="Jefferies C.C."/>
            <person name="Saunders E."/>
            <person name="Brettin T."/>
            <person name="Detter J.C."/>
            <person name="Han C."/>
            <person name="Chain P."/>
            <person name="Bristow J."/>
            <person name="Eisen J.A."/>
            <person name="Markowitz V."/>
            <person name="Hugenholtz P."/>
            <person name="Kyrpides N.C."/>
            <person name="Klenk H.P."/>
            <person name="Lapidus A."/>
        </authorList>
    </citation>
    <scope>NUCLEOTIDE SEQUENCE [LARGE SCALE GENOMIC DNA]</scope>
    <source>
        <strain evidence="9">ATCC BAA-8 / DSM 12333 / NBRC 16432</strain>
    </source>
</reference>
<dbReference type="InterPro" id="IPR000515">
    <property type="entry name" value="MetI-like"/>
</dbReference>
<keyword evidence="2 6" id="KW-0813">Transport</keyword>
<evidence type="ECO:0000256" key="4">
    <source>
        <dbReference type="ARBA" id="ARBA00022989"/>
    </source>
</evidence>
<dbReference type="Gene3D" id="1.10.3720.10">
    <property type="entry name" value="MetI-like"/>
    <property type="match status" value="1"/>
</dbReference>
<feature type="transmembrane region" description="Helical" evidence="6">
    <location>
        <begin position="96"/>
        <end position="116"/>
    </location>
</feature>
<keyword evidence="5 6" id="KW-0472">Membrane</keyword>
<evidence type="ECO:0000256" key="6">
    <source>
        <dbReference type="RuleBase" id="RU363032"/>
    </source>
</evidence>
<dbReference type="CDD" id="cd06261">
    <property type="entry name" value="TM_PBP2"/>
    <property type="match status" value="1"/>
</dbReference>